<evidence type="ECO:0000313" key="1">
    <source>
        <dbReference type="EMBL" id="RYJ42868.1"/>
    </source>
</evidence>
<dbReference type="PROSITE" id="PS51257">
    <property type="entry name" value="PROKAR_LIPOPROTEIN"/>
    <property type="match status" value="1"/>
</dbReference>
<organism evidence="1 2">
    <name type="scientific">Flavobacterium beibuense</name>
    <dbReference type="NCBI Taxonomy" id="657326"/>
    <lineage>
        <taxon>Bacteria</taxon>
        <taxon>Pseudomonadati</taxon>
        <taxon>Bacteroidota</taxon>
        <taxon>Flavobacteriia</taxon>
        <taxon>Flavobacteriales</taxon>
        <taxon>Flavobacteriaceae</taxon>
        <taxon>Flavobacterium</taxon>
    </lineage>
</organism>
<proteinExistence type="predicted"/>
<dbReference type="EMBL" id="JUIW01000006">
    <property type="protein sequence ID" value="RYJ42868.1"/>
    <property type="molecule type" value="Genomic_DNA"/>
</dbReference>
<dbReference type="OrthoDB" id="195541at2"/>
<dbReference type="InterPro" id="IPR038765">
    <property type="entry name" value="Papain-like_cys_pep_sf"/>
</dbReference>
<dbReference type="InterPro" id="IPR024453">
    <property type="entry name" value="Peptidase_C92"/>
</dbReference>
<keyword evidence="2" id="KW-1185">Reference proteome</keyword>
<name>A0A444WAN2_9FLAO</name>
<dbReference type="Proteomes" id="UP000289775">
    <property type="component" value="Unassembled WGS sequence"/>
</dbReference>
<dbReference type="Pfam" id="PF05708">
    <property type="entry name" value="Peptidase_C92"/>
    <property type="match status" value="1"/>
</dbReference>
<dbReference type="SUPFAM" id="SSF54001">
    <property type="entry name" value="Cysteine proteinases"/>
    <property type="match status" value="1"/>
</dbReference>
<protein>
    <submittedName>
        <fullName evidence="1">Peptidoglycan peptidase</fullName>
    </submittedName>
</protein>
<accession>A0A444WAN2</accession>
<dbReference type="RefSeq" id="WP_129751094.1">
    <property type="nucleotide sequence ID" value="NZ_JUIW01000006.1"/>
</dbReference>
<comment type="caution">
    <text evidence="1">The sequence shown here is derived from an EMBL/GenBank/DDBJ whole genome shotgun (WGS) entry which is preliminary data.</text>
</comment>
<dbReference type="AlphaFoldDB" id="A0A444WAN2"/>
<reference evidence="1 2" key="1">
    <citation type="submission" date="2014-12" db="EMBL/GenBank/DDBJ databases">
        <title>Genome sequence of Flavobacterium beibuense RSKm HC5.</title>
        <authorList>
            <person name="Kim J.F."/>
            <person name="Song J.Y."/>
            <person name="Kwak M.-J."/>
            <person name="Lee S.-W."/>
        </authorList>
    </citation>
    <scope>NUCLEOTIDE SEQUENCE [LARGE SCALE GENOMIC DNA]</scope>
    <source>
        <strain evidence="1 2">RSKm HC5</strain>
    </source>
</reference>
<dbReference type="NCBIfam" id="NF007458">
    <property type="entry name" value="PRK10030.1"/>
    <property type="match status" value="1"/>
</dbReference>
<sequence length="213" mass="24508">MKRILLLLTLSLFISCKKKTEEVKPDVKENPEFSALHDGDIIFQTSLSSQSQAIQMATKSVYSHCGVIYKEADKYYVFEAIQPVTKTPLEKWIARGKDAHYVVKRLKAAKDGLKDWQIREMKEAGKEMAGKDYDLYFGWGDDKIYCSELVWKLYHKAGAELCPTQQLKDFDLTNNAVKQKLHERYRNNIPMEEKVVSPAALFNSNLLYTVTSK</sequence>
<gene>
    <name evidence="1" type="ORF">NU09_1967</name>
</gene>
<dbReference type="Gene3D" id="3.90.1720.10">
    <property type="entry name" value="endopeptidase domain like (from Nostoc punctiforme)"/>
    <property type="match status" value="1"/>
</dbReference>
<evidence type="ECO:0000313" key="2">
    <source>
        <dbReference type="Proteomes" id="UP000289775"/>
    </source>
</evidence>